<organism evidence="2 3">
    <name type="scientific">Handroanthus impetiginosus</name>
    <dbReference type="NCBI Taxonomy" id="429701"/>
    <lineage>
        <taxon>Eukaryota</taxon>
        <taxon>Viridiplantae</taxon>
        <taxon>Streptophyta</taxon>
        <taxon>Embryophyta</taxon>
        <taxon>Tracheophyta</taxon>
        <taxon>Spermatophyta</taxon>
        <taxon>Magnoliopsida</taxon>
        <taxon>eudicotyledons</taxon>
        <taxon>Gunneridae</taxon>
        <taxon>Pentapetalae</taxon>
        <taxon>asterids</taxon>
        <taxon>lamiids</taxon>
        <taxon>Lamiales</taxon>
        <taxon>Bignoniaceae</taxon>
        <taxon>Crescentiina</taxon>
        <taxon>Tabebuia alliance</taxon>
        <taxon>Handroanthus</taxon>
    </lineage>
</organism>
<feature type="chain" id="PRO_5013607520" description="Secreted protein" evidence="1">
    <location>
        <begin position="20"/>
        <end position="59"/>
    </location>
</feature>
<dbReference type="AlphaFoldDB" id="A0A2G9HGW7"/>
<comment type="caution">
    <text evidence="2">The sequence shown here is derived from an EMBL/GenBank/DDBJ whole genome shotgun (WGS) entry which is preliminary data.</text>
</comment>
<evidence type="ECO:0000313" key="3">
    <source>
        <dbReference type="Proteomes" id="UP000231279"/>
    </source>
</evidence>
<sequence length="59" mass="6224">MSSLLLAAALCSHSSILICVDWALRSPDGTAVGRSRETSIFCFQILEDGGVVVAQQDNA</sequence>
<keyword evidence="1" id="KW-0732">Signal</keyword>
<proteinExistence type="predicted"/>
<reference evidence="3" key="1">
    <citation type="journal article" date="2018" name="Gigascience">
        <title>Genome assembly of the Pink Ipe (Handroanthus impetiginosus, Bignoniaceae), a highly valued, ecologically keystone Neotropical timber forest tree.</title>
        <authorList>
            <person name="Silva-Junior O.B."/>
            <person name="Grattapaglia D."/>
            <person name="Novaes E."/>
            <person name="Collevatti R.G."/>
        </authorList>
    </citation>
    <scope>NUCLEOTIDE SEQUENCE [LARGE SCALE GENOMIC DNA]</scope>
    <source>
        <strain evidence="3">cv. UFG-1</strain>
    </source>
</reference>
<name>A0A2G9HGW7_9LAMI</name>
<dbReference type="EMBL" id="NKXS01001796">
    <property type="protein sequence ID" value="PIN16797.1"/>
    <property type="molecule type" value="Genomic_DNA"/>
</dbReference>
<evidence type="ECO:0000313" key="2">
    <source>
        <dbReference type="EMBL" id="PIN16797.1"/>
    </source>
</evidence>
<feature type="signal peptide" evidence="1">
    <location>
        <begin position="1"/>
        <end position="19"/>
    </location>
</feature>
<dbReference type="Proteomes" id="UP000231279">
    <property type="component" value="Unassembled WGS sequence"/>
</dbReference>
<accession>A0A2G9HGW7</accession>
<protein>
    <recommendedName>
        <fullName evidence="4">Secreted protein</fullName>
    </recommendedName>
</protein>
<gene>
    <name evidence="2" type="ORF">CDL12_10554</name>
</gene>
<evidence type="ECO:0008006" key="4">
    <source>
        <dbReference type="Google" id="ProtNLM"/>
    </source>
</evidence>
<evidence type="ECO:0000256" key="1">
    <source>
        <dbReference type="SAM" id="SignalP"/>
    </source>
</evidence>
<keyword evidence="3" id="KW-1185">Reference proteome</keyword>